<gene>
    <name evidence="6" type="ORF">US11_C0007G0002</name>
</gene>
<keyword evidence="3" id="KW-0547">Nucleotide-binding</keyword>
<comment type="caution">
    <text evidence="6">The sequence shown here is derived from an EMBL/GenBank/DDBJ whole genome shotgun (WGS) entry which is preliminary data.</text>
</comment>
<organism evidence="6 7">
    <name type="scientific">Candidatus Roizmanbacteria bacterium GW2011_GWA2_36_23</name>
    <dbReference type="NCBI Taxonomy" id="1618480"/>
    <lineage>
        <taxon>Bacteria</taxon>
        <taxon>Candidatus Roizmaniibacteriota</taxon>
    </lineage>
</organism>
<dbReference type="InterPro" id="IPR027417">
    <property type="entry name" value="P-loop_NTPase"/>
</dbReference>
<dbReference type="Proteomes" id="UP000034344">
    <property type="component" value="Unassembled WGS sequence"/>
</dbReference>
<reference evidence="6 7" key="1">
    <citation type="journal article" date="2015" name="Nature">
        <title>rRNA introns, odd ribosomes, and small enigmatic genomes across a large radiation of phyla.</title>
        <authorList>
            <person name="Brown C.T."/>
            <person name="Hug L.A."/>
            <person name="Thomas B.C."/>
            <person name="Sharon I."/>
            <person name="Castelle C.J."/>
            <person name="Singh A."/>
            <person name="Wilkins M.J."/>
            <person name="Williams K.H."/>
            <person name="Banfield J.F."/>
        </authorList>
    </citation>
    <scope>NUCLEOTIDE SEQUENCE [LARGE SCALE GENOMIC DNA]</scope>
</reference>
<dbReference type="InterPro" id="IPR050153">
    <property type="entry name" value="Metal_Ion_Import_ABC"/>
</dbReference>
<dbReference type="InterPro" id="IPR003593">
    <property type="entry name" value="AAA+_ATPase"/>
</dbReference>
<protein>
    <submittedName>
        <fullName evidence="6">Molybdate transport system ATP-binding protein</fullName>
    </submittedName>
</protein>
<dbReference type="InterPro" id="IPR017871">
    <property type="entry name" value="ABC_transporter-like_CS"/>
</dbReference>
<evidence type="ECO:0000256" key="3">
    <source>
        <dbReference type="ARBA" id="ARBA00022741"/>
    </source>
</evidence>
<dbReference type="EMBL" id="LBRS01000007">
    <property type="protein sequence ID" value="KKQ01509.1"/>
    <property type="molecule type" value="Genomic_DNA"/>
</dbReference>
<evidence type="ECO:0000259" key="5">
    <source>
        <dbReference type="PROSITE" id="PS50893"/>
    </source>
</evidence>
<dbReference type="SUPFAM" id="SSF52540">
    <property type="entry name" value="P-loop containing nucleoside triphosphate hydrolases"/>
    <property type="match status" value="2"/>
</dbReference>
<dbReference type="SMART" id="SM00382">
    <property type="entry name" value="AAA"/>
    <property type="match status" value="2"/>
</dbReference>
<dbReference type="STRING" id="1618480.US11_C0007G0002"/>
<dbReference type="Gene3D" id="3.40.50.300">
    <property type="entry name" value="P-loop containing nucleotide triphosphate hydrolases"/>
    <property type="match status" value="2"/>
</dbReference>
<dbReference type="GO" id="GO:0005524">
    <property type="term" value="F:ATP binding"/>
    <property type="evidence" value="ECO:0007669"/>
    <property type="project" value="UniProtKB-KW"/>
</dbReference>
<feature type="domain" description="ABC transporter" evidence="5">
    <location>
        <begin position="229"/>
        <end position="448"/>
    </location>
</feature>
<dbReference type="PANTHER" id="PTHR42734:SF17">
    <property type="entry name" value="METAL TRANSPORT SYSTEM ATP-BINDING PROTEIN TM_0124-RELATED"/>
    <property type="match status" value="1"/>
</dbReference>
<dbReference type="GO" id="GO:0016887">
    <property type="term" value="F:ATP hydrolysis activity"/>
    <property type="evidence" value="ECO:0007669"/>
    <property type="project" value="InterPro"/>
</dbReference>
<comment type="similarity">
    <text evidence="1">Belongs to the ABC transporter superfamily.</text>
</comment>
<dbReference type="InterPro" id="IPR003439">
    <property type="entry name" value="ABC_transporter-like_ATP-bd"/>
</dbReference>
<dbReference type="PROSITE" id="PS00211">
    <property type="entry name" value="ABC_TRANSPORTER_1"/>
    <property type="match status" value="1"/>
</dbReference>
<keyword evidence="4 6" id="KW-0067">ATP-binding</keyword>
<keyword evidence="2" id="KW-0813">Transport</keyword>
<dbReference type="AlphaFoldDB" id="A0A0G0GNV6"/>
<evidence type="ECO:0000256" key="1">
    <source>
        <dbReference type="ARBA" id="ARBA00005417"/>
    </source>
</evidence>
<evidence type="ECO:0000256" key="2">
    <source>
        <dbReference type="ARBA" id="ARBA00022448"/>
    </source>
</evidence>
<dbReference type="PANTHER" id="PTHR42734">
    <property type="entry name" value="METAL TRANSPORT SYSTEM ATP-BINDING PROTEIN TM_0124-RELATED"/>
    <property type="match status" value="1"/>
</dbReference>
<dbReference type="Pfam" id="PF00005">
    <property type="entry name" value="ABC_tran"/>
    <property type="match status" value="2"/>
</dbReference>
<accession>A0A0G0GNV6</accession>
<dbReference type="PROSITE" id="PS50893">
    <property type="entry name" value="ABC_TRANSPORTER_2"/>
    <property type="match status" value="2"/>
</dbReference>
<feature type="domain" description="ABC transporter" evidence="5">
    <location>
        <begin position="6"/>
        <end position="231"/>
    </location>
</feature>
<proteinExistence type="inferred from homology"/>
<sequence>MNKCFIKFDNVSVRLGNKIVLSDINWEIKENENWAIIGHNGAGKSTLAKTIMGKTQVVKGSIRPLYSQNKIGYVSFDLHSWLMEEENKLEDLRSFSGKINKTTRVKDIILRSNKLSSKSLRHFLSVINILQINYLLSKNINQLSNGEIRKVIIARAMVKKPRLLILDEPFPDISHALVLINGNIFIKREKAEALHNLPIYALFKQHNLIKNDLSRNANRQSQIAPDVLIEMNNVTVRYGQKIVLKNINWQMQKGENWAIVGPNGSGKSTILKLITGDVLQAYANNISILGFKKGDGKSIWEIKKYIGEVSPDLQLRYQKDVSVFEVIISGFFDSVGIIQTPTPQQIKQANKWISIFHLNRYIHKKIADLSSGQQRMIFFARAMVKNPLLLILDEPCQGLDLTNRKQILDVIENLSKYTNLLLVTHHKDEIPKCINKIMYLNNSYAKFN</sequence>
<evidence type="ECO:0000256" key="4">
    <source>
        <dbReference type="ARBA" id="ARBA00022840"/>
    </source>
</evidence>
<evidence type="ECO:0000313" key="6">
    <source>
        <dbReference type="EMBL" id="KKQ01509.1"/>
    </source>
</evidence>
<evidence type="ECO:0000313" key="7">
    <source>
        <dbReference type="Proteomes" id="UP000034344"/>
    </source>
</evidence>
<name>A0A0G0GNV6_9BACT</name>